<evidence type="ECO:0000259" key="8">
    <source>
        <dbReference type="PROSITE" id="PS51841"/>
    </source>
</evidence>
<dbReference type="Proteomes" id="UP000006048">
    <property type="component" value="Chromosome"/>
</dbReference>
<sequence>MKYRIALAALTALVFSTCSKVNTTEEDKDGRLFELYVNYPGIKPGGHKPPEFDIRLASLIDNARKEVYWAMYGFYRASIKDSVLRAVQRGLDVQLAGDAGTYAYGEIGYIQFEDLLRRYPNAKLLSGNAQSIQHNKFCVIDRRYIMTGTGNITDSEIDRNYNVWMIIESKEMAEDFINDHQQMMAGRFGHAKARLDYNNVFSVGQVRVEAYFSPQEDAMSRFLQAVAEAQQSINFAIFAFTHDQLGRLFIQKHKQFTQQNNQDGGSRSVRGIMDRSQLTHNQYVEVYRIATSCGHTYGFEQGSGNANGGNANPFFPNGTNTWDTPTQANTRCYSPFDLKIDGNENNNYIGDWQAGGGRLHDKTIVIDAGTPNAKLLLGSFNWSPNANNNNDENLIVIHSQAIVDRYMQFWQGIYNDAVPMNKRFPTNQEMQQGIVTYQPRETGDYQKIVISEVNYAGTSRKIGSNYFAYDGNEFIELYNPTDRAIDVSFWSLYFPVIDSYTDPGVYTSGWPGYESLAKRGLVGLPGGTFIPAKGFLVVTQSDQRNDLNADGYFFPASVLYDPANSASFTNKITYYNPVNGLSNFFTLFDRRTSSTGRANVTTSSFTDPYSGKFYASNSSILTFVYPSFDEGGRCRSAWDAIVDRFSGSNYFNPYHIHAGNEATYTHLTSLWVELRDNRGNLVDIAGGNRTGAAVNNATGISQAPTAGATAHDQVRYFKGGFHGILYRAGTLSNGTATVTGISSTASLQAGMSVSALGVPNGTTIQSIDSASQVTLSANATASGVRSLMLQFTLVGSGTFGTTAAVDTTDLTRTELNSGSNVFPMISTDNFPATKTAQGSRTSGSAIITGLPAAFATTYLRVGYGVSGSGIPASTTILSIDSGTQITLSQNATSTGNSFYAFSLENHAEFVCNTAGFETPYMVSMERIPTYGAGTSAASWVHATKNMTDSGGNGGKGTYIKADYRDRTIATPGEINSRWSALP</sequence>
<evidence type="ECO:0000256" key="4">
    <source>
        <dbReference type="ARBA" id="ARBA00022801"/>
    </source>
</evidence>
<dbReference type="KEGG" id="tpx:Turpa_3256"/>
<dbReference type="InterPro" id="IPR051406">
    <property type="entry name" value="PLD_domain"/>
</dbReference>
<name>I4B9D8_TURPD</name>
<dbReference type="Gene3D" id="3.30.870.10">
    <property type="entry name" value="Endonuclease Chain A"/>
    <property type="match status" value="2"/>
</dbReference>
<evidence type="ECO:0000256" key="3">
    <source>
        <dbReference type="ARBA" id="ARBA00012027"/>
    </source>
</evidence>
<dbReference type="Pfam" id="PF13091">
    <property type="entry name" value="PLDc_2"/>
    <property type="match status" value="2"/>
</dbReference>
<comment type="similarity">
    <text evidence="2">Belongs to the phospholipase D family.</text>
</comment>
<evidence type="ECO:0000313" key="9">
    <source>
        <dbReference type="EMBL" id="AFM13895.1"/>
    </source>
</evidence>
<dbReference type="GO" id="GO:0016042">
    <property type="term" value="P:lipid catabolic process"/>
    <property type="evidence" value="ECO:0007669"/>
    <property type="project" value="UniProtKB-KW"/>
</dbReference>
<dbReference type="EMBL" id="CP002959">
    <property type="protein sequence ID" value="AFM13895.1"/>
    <property type="molecule type" value="Genomic_DNA"/>
</dbReference>
<dbReference type="PROSITE" id="PS51841">
    <property type="entry name" value="LTD"/>
    <property type="match status" value="1"/>
</dbReference>
<keyword evidence="10" id="KW-1185">Reference proteome</keyword>
<evidence type="ECO:0000256" key="1">
    <source>
        <dbReference type="ARBA" id="ARBA00000798"/>
    </source>
</evidence>
<protein>
    <recommendedName>
        <fullName evidence="3">phospholipase D</fullName>
        <ecNumber evidence="3">3.1.4.4</ecNumber>
    </recommendedName>
</protein>
<gene>
    <name evidence="9" type="ordered locus">Turpa_3256</name>
</gene>
<evidence type="ECO:0000259" key="7">
    <source>
        <dbReference type="PROSITE" id="PS50035"/>
    </source>
</evidence>
<dbReference type="HOGENOM" id="CLU_303246_0_0_12"/>
<dbReference type="GO" id="GO:0016891">
    <property type="term" value="F:RNA endonuclease activity producing 5'-phosphomonoesters, hydrolytic mechanism"/>
    <property type="evidence" value="ECO:0007669"/>
    <property type="project" value="TreeGrafter"/>
</dbReference>
<dbReference type="SMART" id="SM00155">
    <property type="entry name" value="PLDc"/>
    <property type="match status" value="2"/>
</dbReference>
<evidence type="ECO:0000256" key="5">
    <source>
        <dbReference type="ARBA" id="ARBA00022963"/>
    </source>
</evidence>
<dbReference type="PROSITE" id="PS50035">
    <property type="entry name" value="PLD"/>
    <property type="match status" value="2"/>
</dbReference>
<evidence type="ECO:0000313" key="10">
    <source>
        <dbReference type="Proteomes" id="UP000006048"/>
    </source>
</evidence>
<reference evidence="9 10" key="1">
    <citation type="submission" date="2012-06" db="EMBL/GenBank/DDBJ databases">
        <title>The complete chromosome of genome of Turneriella parva DSM 21527.</title>
        <authorList>
            <consortium name="US DOE Joint Genome Institute (JGI-PGF)"/>
            <person name="Lucas S."/>
            <person name="Han J."/>
            <person name="Lapidus A."/>
            <person name="Bruce D."/>
            <person name="Goodwin L."/>
            <person name="Pitluck S."/>
            <person name="Peters L."/>
            <person name="Kyrpides N."/>
            <person name="Mavromatis K."/>
            <person name="Ivanova N."/>
            <person name="Mikhailova N."/>
            <person name="Chertkov O."/>
            <person name="Detter J.C."/>
            <person name="Tapia R."/>
            <person name="Han C."/>
            <person name="Land M."/>
            <person name="Hauser L."/>
            <person name="Markowitz V."/>
            <person name="Cheng J.-F."/>
            <person name="Hugenholtz P."/>
            <person name="Woyke T."/>
            <person name="Wu D."/>
            <person name="Gronow S."/>
            <person name="Wellnitz S."/>
            <person name="Brambilla E."/>
            <person name="Klenk H.-P."/>
            <person name="Eisen J.A."/>
        </authorList>
    </citation>
    <scope>NUCLEOTIDE SEQUENCE [LARGE SCALE GENOMIC DNA]</scope>
    <source>
        <strain evidence="10">ATCC BAA-1111 / DSM 21527 / NCTC 11395 / H</strain>
    </source>
</reference>
<keyword evidence="5" id="KW-0442">Lipid degradation</keyword>
<dbReference type="SUPFAM" id="SSF56024">
    <property type="entry name" value="Phospholipase D/nuclease"/>
    <property type="match status" value="2"/>
</dbReference>
<evidence type="ECO:0000256" key="2">
    <source>
        <dbReference type="ARBA" id="ARBA00008664"/>
    </source>
</evidence>
<comment type="catalytic activity">
    <reaction evidence="1">
        <text>a 1,2-diacyl-sn-glycero-3-phosphocholine + H2O = a 1,2-diacyl-sn-glycero-3-phosphate + choline + H(+)</text>
        <dbReference type="Rhea" id="RHEA:14445"/>
        <dbReference type="ChEBI" id="CHEBI:15354"/>
        <dbReference type="ChEBI" id="CHEBI:15377"/>
        <dbReference type="ChEBI" id="CHEBI:15378"/>
        <dbReference type="ChEBI" id="CHEBI:57643"/>
        <dbReference type="ChEBI" id="CHEBI:58608"/>
        <dbReference type="EC" id="3.1.4.4"/>
    </reaction>
</comment>
<dbReference type="InterPro" id="IPR001736">
    <property type="entry name" value="PLipase_D/transphosphatidylase"/>
</dbReference>
<dbReference type="AlphaFoldDB" id="I4B9D8"/>
<organism evidence="9 10">
    <name type="scientific">Turneriella parva (strain ATCC BAA-1111 / DSM 21527 / NCTC 11395 / H)</name>
    <name type="common">Leptospira parva</name>
    <dbReference type="NCBI Taxonomy" id="869212"/>
    <lineage>
        <taxon>Bacteria</taxon>
        <taxon>Pseudomonadati</taxon>
        <taxon>Spirochaetota</taxon>
        <taxon>Spirochaetia</taxon>
        <taxon>Leptospirales</taxon>
        <taxon>Leptospiraceae</taxon>
        <taxon>Turneriella</taxon>
    </lineage>
</organism>
<dbReference type="RefSeq" id="WP_014804395.1">
    <property type="nucleotide sequence ID" value="NC_018020.1"/>
</dbReference>
<keyword evidence="6" id="KW-0443">Lipid metabolism</keyword>
<accession>I4B9D8</accession>
<dbReference type="EC" id="3.1.4.4" evidence="3"/>
<keyword evidence="4" id="KW-0378">Hydrolase</keyword>
<dbReference type="STRING" id="869212.Turpa_3256"/>
<dbReference type="PANTHER" id="PTHR43856:SF1">
    <property type="entry name" value="MITOCHONDRIAL CARDIOLIPIN HYDROLASE"/>
    <property type="match status" value="1"/>
</dbReference>
<feature type="domain" description="PLD phosphodiesterase" evidence="7">
    <location>
        <begin position="129"/>
        <end position="156"/>
    </location>
</feature>
<dbReference type="InterPro" id="IPR001322">
    <property type="entry name" value="Lamin_tail_dom"/>
</dbReference>
<dbReference type="OrthoDB" id="368121at2"/>
<dbReference type="InterPro" id="IPR025202">
    <property type="entry name" value="PLD-like_dom"/>
</dbReference>
<dbReference type="GO" id="GO:0004630">
    <property type="term" value="F:phospholipase D activity"/>
    <property type="evidence" value="ECO:0007669"/>
    <property type="project" value="UniProtKB-EC"/>
</dbReference>
<dbReference type="GO" id="GO:0006793">
    <property type="term" value="P:phosphorus metabolic process"/>
    <property type="evidence" value="ECO:0007669"/>
    <property type="project" value="UniProtKB-ARBA"/>
</dbReference>
<feature type="domain" description="PLD phosphodiesterase" evidence="7">
    <location>
        <begin position="355"/>
        <end position="386"/>
    </location>
</feature>
<evidence type="ECO:0000256" key="6">
    <source>
        <dbReference type="ARBA" id="ARBA00023098"/>
    </source>
</evidence>
<proteinExistence type="inferred from homology"/>
<feature type="domain" description="LTD" evidence="8">
    <location>
        <begin position="433"/>
        <end position="613"/>
    </location>
</feature>
<dbReference type="PANTHER" id="PTHR43856">
    <property type="entry name" value="CARDIOLIPIN HYDROLASE"/>
    <property type="match status" value="1"/>
</dbReference>